<evidence type="ECO:0000313" key="1">
    <source>
        <dbReference type="EMBL" id="EHJ08931.1"/>
    </source>
</evidence>
<reference evidence="1 2" key="1">
    <citation type="journal article" date="2012" name="BMC Genomics">
        <title>Comparative genomic analysis of the genus Staphylococcus including Staphylococcus aureus and its newly described sister species Staphylococcus simiae.</title>
        <authorList>
            <person name="Suzuki H."/>
            <person name="Lefebure T."/>
            <person name="Pavinski Bitar P."/>
            <person name="Stanhope M.J."/>
        </authorList>
    </citation>
    <scope>NUCLEOTIDE SEQUENCE [LARGE SCALE GENOMIC DNA]</scope>
    <source>
        <strain evidence="1 2">CCM 7213</strain>
    </source>
</reference>
<proteinExistence type="predicted"/>
<keyword evidence="2" id="KW-1185">Reference proteome</keyword>
<dbReference type="AlphaFoldDB" id="G5JFY3"/>
<dbReference type="Proteomes" id="UP000005413">
    <property type="component" value="Unassembled WGS sequence"/>
</dbReference>
<sequence length="80" mass="9608">MFLFSSRFKCSVPKGVILAFNYKIKQFEQLNLTEDTIHCIYFLNNIDNNELTRRSSIWKLESDEWKLFFHQGTKVNNTKQ</sequence>
<accession>G5JFY3</accession>
<dbReference type="SUPFAM" id="SSF54427">
    <property type="entry name" value="NTF2-like"/>
    <property type="match status" value="1"/>
</dbReference>
<dbReference type="PATRIC" id="fig|911238.3.peg.322"/>
<organism evidence="1 2">
    <name type="scientific">Staphylococcus simiae CCM 7213 = CCUG 51256</name>
    <dbReference type="NCBI Taxonomy" id="911238"/>
    <lineage>
        <taxon>Bacteria</taxon>
        <taxon>Bacillati</taxon>
        <taxon>Bacillota</taxon>
        <taxon>Bacilli</taxon>
        <taxon>Bacillales</taxon>
        <taxon>Staphylococcaceae</taxon>
        <taxon>Staphylococcus</taxon>
    </lineage>
</organism>
<evidence type="ECO:0008006" key="3">
    <source>
        <dbReference type="Google" id="ProtNLM"/>
    </source>
</evidence>
<protein>
    <recommendedName>
        <fullName evidence="3">DUF4440 domain-containing protein</fullName>
    </recommendedName>
</protein>
<name>G5JFY3_9STAP</name>
<dbReference type="InterPro" id="IPR032710">
    <property type="entry name" value="NTF2-like_dom_sf"/>
</dbReference>
<evidence type="ECO:0000313" key="2">
    <source>
        <dbReference type="Proteomes" id="UP000005413"/>
    </source>
</evidence>
<dbReference type="EMBL" id="AEUN01000031">
    <property type="protein sequence ID" value="EHJ08931.1"/>
    <property type="molecule type" value="Genomic_DNA"/>
</dbReference>
<comment type="caution">
    <text evidence="1">The sequence shown here is derived from an EMBL/GenBank/DDBJ whole genome shotgun (WGS) entry which is preliminary data.</text>
</comment>
<gene>
    <name evidence="1" type="ORF">SS7213T_01736</name>
</gene>